<evidence type="ECO:0000259" key="4">
    <source>
        <dbReference type="Pfam" id="PF25772"/>
    </source>
</evidence>
<evidence type="ECO:0000313" key="5">
    <source>
        <dbReference type="EMBL" id="KAJ9168078.1"/>
    </source>
</evidence>
<feature type="domain" description="RRP12 HEAT" evidence="3">
    <location>
        <begin position="342"/>
        <end position="647"/>
    </location>
</feature>
<feature type="region of interest" description="Disordered" evidence="2">
    <location>
        <begin position="1013"/>
        <end position="1032"/>
    </location>
</feature>
<dbReference type="EMBL" id="JARPOI010000011">
    <property type="protein sequence ID" value="KAJ9168078.1"/>
    <property type="molecule type" value="Genomic_DNA"/>
</dbReference>
<dbReference type="InterPro" id="IPR011989">
    <property type="entry name" value="ARM-like"/>
</dbReference>
<feature type="compositionally biased region" description="Low complexity" evidence="2">
    <location>
        <begin position="1254"/>
        <end position="1264"/>
    </location>
</feature>
<evidence type="ECO:0000256" key="1">
    <source>
        <dbReference type="ARBA" id="ARBA00007690"/>
    </source>
</evidence>
<dbReference type="Proteomes" id="UP001174677">
    <property type="component" value="Chromosome 11"/>
</dbReference>
<name>A0ABQ9LKL1_HEVBR</name>
<evidence type="ECO:0008006" key="7">
    <source>
        <dbReference type="Google" id="ProtNLM"/>
    </source>
</evidence>
<feature type="region of interest" description="Disordered" evidence="2">
    <location>
        <begin position="1249"/>
        <end position="1279"/>
    </location>
</feature>
<comment type="similarity">
    <text evidence="1">Belongs to the RRP12 family.</text>
</comment>
<accession>A0ABQ9LKL1</accession>
<dbReference type="Pfam" id="PF08161">
    <property type="entry name" value="RRP12_HEAT"/>
    <property type="match status" value="1"/>
</dbReference>
<gene>
    <name evidence="5" type="ORF">P3X46_019650</name>
</gene>
<dbReference type="InterPro" id="IPR057860">
    <property type="entry name" value="HEAT_RRP12_N"/>
</dbReference>
<feature type="region of interest" description="Disordered" evidence="2">
    <location>
        <begin position="1054"/>
        <end position="1208"/>
    </location>
</feature>
<keyword evidence="6" id="KW-1185">Reference proteome</keyword>
<dbReference type="PANTHER" id="PTHR48445">
    <property type="entry name" value="OS02G0782100 PROTEIN"/>
    <property type="match status" value="1"/>
</dbReference>
<organism evidence="5 6">
    <name type="scientific">Hevea brasiliensis</name>
    <name type="common">Para rubber tree</name>
    <name type="synonym">Siphonia brasiliensis</name>
    <dbReference type="NCBI Taxonomy" id="3981"/>
    <lineage>
        <taxon>Eukaryota</taxon>
        <taxon>Viridiplantae</taxon>
        <taxon>Streptophyta</taxon>
        <taxon>Embryophyta</taxon>
        <taxon>Tracheophyta</taxon>
        <taxon>Spermatophyta</taxon>
        <taxon>Magnoliopsida</taxon>
        <taxon>eudicotyledons</taxon>
        <taxon>Gunneridae</taxon>
        <taxon>Pentapetalae</taxon>
        <taxon>rosids</taxon>
        <taxon>fabids</taxon>
        <taxon>Malpighiales</taxon>
        <taxon>Euphorbiaceae</taxon>
        <taxon>Crotonoideae</taxon>
        <taxon>Micrandreae</taxon>
        <taxon>Hevea</taxon>
    </lineage>
</organism>
<protein>
    <recommendedName>
        <fullName evidence="7">Ribosomal RNA-processing protein 12-like conserved domain-containing protein</fullName>
    </recommendedName>
</protein>
<dbReference type="Pfam" id="PF25772">
    <property type="entry name" value="HEAT_RRP12_N"/>
    <property type="match status" value="1"/>
</dbReference>
<feature type="compositionally biased region" description="Acidic residues" evidence="2">
    <location>
        <begin position="1099"/>
        <end position="1110"/>
    </location>
</feature>
<evidence type="ECO:0000259" key="3">
    <source>
        <dbReference type="Pfam" id="PF08161"/>
    </source>
</evidence>
<evidence type="ECO:0000256" key="2">
    <source>
        <dbReference type="SAM" id="MobiDB-lite"/>
    </source>
</evidence>
<reference evidence="5" key="1">
    <citation type="journal article" date="2023" name="Plant Biotechnol. J.">
        <title>Chromosome-level wild Hevea brasiliensis genome provides new tools for genomic-assisted breeding and valuable loci to elevate rubber yield.</title>
        <authorList>
            <person name="Cheng H."/>
            <person name="Song X."/>
            <person name="Hu Y."/>
            <person name="Wu T."/>
            <person name="Yang Q."/>
            <person name="An Z."/>
            <person name="Feng S."/>
            <person name="Deng Z."/>
            <person name="Wu W."/>
            <person name="Zeng X."/>
            <person name="Tu M."/>
            <person name="Wang X."/>
            <person name="Huang H."/>
        </authorList>
    </citation>
    <scope>NUCLEOTIDE SEQUENCE</scope>
    <source>
        <strain evidence="5">MT/VB/25A 57/8</strain>
    </source>
</reference>
<feature type="compositionally biased region" description="Basic residues" evidence="2">
    <location>
        <begin position="1265"/>
        <end position="1279"/>
    </location>
</feature>
<dbReference type="SUPFAM" id="SSF48371">
    <property type="entry name" value="ARM repeat"/>
    <property type="match status" value="1"/>
</dbReference>
<evidence type="ECO:0000313" key="6">
    <source>
        <dbReference type="Proteomes" id="UP001174677"/>
    </source>
</evidence>
<dbReference type="InterPro" id="IPR012978">
    <property type="entry name" value="HEAT_RRP12"/>
</dbReference>
<dbReference type="Gene3D" id="1.25.10.10">
    <property type="entry name" value="Leucine-rich Repeat Variant"/>
    <property type="match status" value="2"/>
</dbReference>
<dbReference type="PANTHER" id="PTHR48445:SF1">
    <property type="entry name" value="OS02G0782100 PROTEIN"/>
    <property type="match status" value="1"/>
</dbReference>
<feature type="compositionally biased region" description="Polar residues" evidence="2">
    <location>
        <begin position="1063"/>
        <end position="1084"/>
    </location>
</feature>
<feature type="compositionally biased region" description="Basic and acidic residues" evidence="2">
    <location>
        <begin position="1141"/>
        <end position="1167"/>
    </location>
</feature>
<feature type="compositionally biased region" description="Basic and acidic residues" evidence="2">
    <location>
        <begin position="1013"/>
        <end position="1026"/>
    </location>
</feature>
<comment type="caution">
    <text evidence="5">The sequence shown here is derived from an EMBL/GenBank/DDBJ whole genome shotgun (WGS) entry which is preliminary data.</text>
</comment>
<sequence length="1279" mass="142515">MEGIEMEGPIIATTDDFCDSILSRFSTSVQEDHQHLCAVIGAMSQELKEQNLQSTPIAYFGAACSSLDRLSLDPDPPSYVIDALMTILSHVLPRISTAILKKKREVVSEILFRVLRLNSLTVGAVTSGLKCMAHMLIIKDTVNWSDISQLYAVLLRFIIDSRPKVRKQANTCSRDVLQGFQGTPALIPTSEGITNTLERFLLLAGGSNTNETEGPRGAQEVLYILDTLKECLPLMSMKCKTTILKYYKTLLELRQPVVTRRITDSLNVICLHMTSDVSSEALLDLLCSLALSASANETSVDNLTFTARLLDSGMRKVYSLNRQICVVKLPLIFSTLKDILASEHEEAIFAATEALKSLITNCIDQVLIKQGVDQIKTNKNVEGRKSGPTVIEKVCATIESLLDYHYSAVWDMVFQVLSTMFDKLGNYSSYFMKDTLKNLADMQGLSDEDFPYRKQLHECLGSALGAMGPETFLSLLPLKLEADDLSEVNVWLFPILKQYTVGAHLSFFTETILGMVGLIKQKSQKFELEGRIVSARSADALLYSLWSLLPSFCNYPLDTAESFRDLEKALCSALREECDIRGILCTALQNLIQQNKRIVEGSDDLNVTEVGIARQRAMTHYSPQVAADNLSVLRSSARDFLTVLSGVLLESSKDDGGCLQSIISEFASIADKAVVKRIFLKTMRKLLEVTQKATNAEASGNSNSARIDDSSNEKPPSLERAQLFDLAVSLLPGLDGQEIGVLFSAVKPALQDAEGLIQKKAYKVLSIIIRKCDGFLSSELEELLQLMIDVLPSCHFSAKRHRLDCLHFLIVHVSKGDSEQRRRGILSSFLTEIILALKEANKKTRNTAYDVLVQIGHACGDEENGGNRENLYQFFNMVAGGLAGETPHMVSAAVKGLARLAYEFSDLVSTAYKLLPSTFLLLKRKNREIIKANLGLLKVLVAKSQSEGLQIHLGSIVEGLLKWQDDTKNNFKAKVKHLLEMLIRKCGLDAVKAVMPEEHMRLLTNIRKIKERKERKPVANSEDARSHLSRATTSRLSRWNHTKIFSDFGDEDTVDSDDEYKDTSSVSGRKSKASLQPKSKASSLRSKRMHKSDKSLPEDLFEQLEDEPLDLLDRRKTRSALRSSESLKRKQESDDEPEIDSEGRLIIREGGKANKEKPSDRTPDARSEAGSYVSMDSSRKAQKRRKTSGTGWAFTGNEYASKKAGGDVKRKDKLEPYAYWPLDRKMMSRRPEHRAAARKGMASVAKMTKKLEGKSSSSALSMKLMRFKNQKKGNKRKSR</sequence>
<proteinExistence type="inferred from homology"/>
<feature type="domain" description="RRP12 N-terminal HEAT" evidence="4">
    <location>
        <begin position="11"/>
        <end position="277"/>
    </location>
</feature>
<dbReference type="InterPro" id="IPR016024">
    <property type="entry name" value="ARM-type_fold"/>
</dbReference>